<evidence type="ECO:0000313" key="3">
    <source>
        <dbReference type="Proteomes" id="UP000254711"/>
    </source>
</evidence>
<organism evidence="2 3">
    <name type="scientific">Dyella solisilvae</name>
    <dbReference type="NCBI Taxonomy" id="1920168"/>
    <lineage>
        <taxon>Bacteria</taxon>
        <taxon>Pseudomonadati</taxon>
        <taxon>Pseudomonadota</taxon>
        <taxon>Gammaproteobacteria</taxon>
        <taxon>Lysobacterales</taxon>
        <taxon>Rhodanobacteraceae</taxon>
        <taxon>Dyella</taxon>
    </lineage>
</organism>
<sequence length="103" mass="10431">MGGRTKGKGEARVIALPADFRLASTADVKASLADALGASAAELDGAAVERVDSAALQLLLVFRREAAARGLALAWSGVSVAMREAADVLGLSQVLELPASMPA</sequence>
<gene>
    <name evidence="2" type="ORF">DVT68_15900</name>
</gene>
<dbReference type="RefSeq" id="WP_114826074.1">
    <property type="nucleotide sequence ID" value="NZ_QQSY01000004.1"/>
</dbReference>
<dbReference type="CDD" id="cd07043">
    <property type="entry name" value="STAS_anti-anti-sigma_factors"/>
    <property type="match status" value="1"/>
</dbReference>
<feature type="domain" description="STAS" evidence="1">
    <location>
        <begin position="13"/>
        <end position="103"/>
    </location>
</feature>
<dbReference type="PROSITE" id="PS50801">
    <property type="entry name" value="STAS"/>
    <property type="match status" value="1"/>
</dbReference>
<keyword evidence="3" id="KW-1185">Reference proteome</keyword>
<evidence type="ECO:0000313" key="2">
    <source>
        <dbReference type="EMBL" id="RDI97757.1"/>
    </source>
</evidence>
<dbReference type="PANTHER" id="PTHR35849">
    <property type="entry name" value="BLR2341 PROTEIN"/>
    <property type="match status" value="1"/>
</dbReference>
<dbReference type="InterPro" id="IPR036513">
    <property type="entry name" value="STAS_dom_sf"/>
</dbReference>
<dbReference type="Pfam" id="PF13466">
    <property type="entry name" value="STAS_2"/>
    <property type="match status" value="1"/>
</dbReference>
<dbReference type="InterPro" id="IPR002645">
    <property type="entry name" value="STAS_dom"/>
</dbReference>
<reference evidence="2 3" key="1">
    <citation type="submission" date="2018-07" db="EMBL/GenBank/DDBJ databases">
        <title>Dyella solisilvae sp. nov., isolated from the pine and broad-leaved mixed forest soil.</title>
        <authorList>
            <person name="Gao Z."/>
            <person name="Qiu L."/>
        </authorList>
    </citation>
    <scope>NUCLEOTIDE SEQUENCE [LARGE SCALE GENOMIC DNA]</scope>
    <source>
        <strain evidence="2 3">DHG54</strain>
    </source>
</reference>
<dbReference type="Gene3D" id="3.30.750.24">
    <property type="entry name" value="STAS domain"/>
    <property type="match status" value="1"/>
</dbReference>
<dbReference type="EMBL" id="QQSY01000004">
    <property type="protein sequence ID" value="RDI97757.1"/>
    <property type="molecule type" value="Genomic_DNA"/>
</dbReference>
<accession>A0A370K5N3</accession>
<name>A0A370K5N3_9GAMM</name>
<dbReference type="PANTHER" id="PTHR35849:SF2">
    <property type="entry name" value="BLR2341 PROTEIN"/>
    <property type="match status" value="1"/>
</dbReference>
<dbReference type="InterPro" id="IPR052746">
    <property type="entry name" value="MlaB_ABC_Transporter"/>
</dbReference>
<dbReference type="AlphaFoldDB" id="A0A370K5N3"/>
<comment type="caution">
    <text evidence="2">The sequence shown here is derived from an EMBL/GenBank/DDBJ whole genome shotgun (WGS) entry which is preliminary data.</text>
</comment>
<protein>
    <submittedName>
        <fullName evidence="2">Anti-sigma factor antagonist</fullName>
    </submittedName>
</protein>
<dbReference type="InterPro" id="IPR058548">
    <property type="entry name" value="MlaB-like_STAS"/>
</dbReference>
<dbReference type="SUPFAM" id="SSF52091">
    <property type="entry name" value="SpoIIaa-like"/>
    <property type="match status" value="1"/>
</dbReference>
<proteinExistence type="predicted"/>
<dbReference type="Proteomes" id="UP000254711">
    <property type="component" value="Unassembled WGS sequence"/>
</dbReference>
<evidence type="ECO:0000259" key="1">
    <source>
        <dbReference type="PROSITE" id="PS50801"/>
    </source>
</evidence>